<gene>
    <name evidence="2" type="ORF">LTRI10_LOCUS9863</name>
</gene>
<dbReference type="AlphaFoldDB" id="A0AAV2D1B6"/>
<dbReference type="EMBL" id="OZ034814">
    <property type="protein sequence ID" value="CAL1363310.1"/>
    <property type="molecule type" value="Genomic_DNA"/>
</dbReference>
<accession>A0AAV2D1B6</accession>
<evidence type="ECO:0000313" key="2">
    <source>
        <dbReference type="EMBL" id="CAL1363310.1"/>
    </source>
</evidence>
<reference evidence="2 3" key="1">
    <citation type="submission" date="2024-04" db="EMBL/GenBank/DDBJ databases">
        <authorList>
            <person name="Fracassetti M."/>
        </authorList>
    </citation>
    <scope>NUCLEOTIDE SEQUENCE [LARGE SCALE GENOMIC DNA]</scope>
</reference>
<organism evidence="2 3">
    <name type="scientific">Linum trigynum</name>
    <dbReference type="NCBI Taxonomy" id="586398"/>
    <lineage>
        <taxon>Eukaryota</taxon>
        <taxon>Viridiplantae</taxon>
        <taxon>Streptophyta</taxon>
        <taxon>Embryophyta</taxon>
        <taxon>Tracheophyta</taxon>
        <taxon>Spermatophyta</taxon>
        <taxon>Magnoliopsida</taxon>
        <taxon>eudicotyledons</taxon>
        <taxon>Gunneridae</taxon>
        <taxon>Pentapetalae</taxon>
        <taxon>rosids</taxon>
        <taxon>fabids</taxon>
        <taxon>Malpighiales</taxon>
        <taxon>Linaceae</taxon>
        <taxon>Linum</taxon>
    </lineage>
</organism>
<protein>
    <submittedName>
        <fullName evidence="2">Uncharacterized protein</fullName>
    </submittedName>
</protein>
<sequence>MEIQQFNEDDVKQIMAALTAVFLPQFERIQRGIDKLESAIDRRLCSAPRKQSSCFGETVVALEADSSEVTAQNTLLDVHGMIYLTQGRPEPSLKRFSSSGTSRVFEHCFSQTKQSSTAAESVVAIESGLPPVTTAETFKTISRVNSKTRFRPKQLQMMTPKSSEWSPTMQERDSKNEYLVGAIQSESSTTGTMGKFLEVQGMCGAPEIDQNGGESKTPKFDYGFLDTQEFESDDAGKTADDDSSLTRGNRSEKSDGEFNSLLEKASSSIELKNGSLDIPNSDSEQRTMFVANLNGPGKLLAHCSLMIDADTGETLLGDEGKAVIVEKGAIELDKMCREAEIFVSKNMFKQPTFDPIWDQFCEVFDKGKEQALRAKLFEEGEPDMIQIGYFYKSQLLAKEAIKVGKKKGRIWLSQNPCSGYILWRHGSLNWLGGNSSSRACFTHKVVMFPMVCFVDPEDVFKVVFQGLKVAISKMENCQKMAKAENCFVKPTLELNSRSMELIQVQSLPQNETRYVYVQREGIG</sequence>
<evidence type="ECO:0000256" key="1">
    <source>
        <dbReference type="SAM" id="MobiDB-lite"/>
    </source>
</evidence>
<dbReference type="Proteomes" id="UP001497516">
    <property type="component" value="Chromosome 10"/>
</dbReference>
<name>A0AAV2D1B6_9ROSI</name>
<proteinExistence type="predicted"/>
<keyword evidence="3" id="KW-1185">Reference proteome</keyword>
<evidence type="ECO:0000313" key="3">
    <source>
        <dbReference type="Proteomes" id="UP001497516"/>
    </source>
</evidence>
<feature type="region of interest" description="Disordered" evidence="1">
    <location>
        <begin position="231"/>
        <end position="258"/>
    </location>
</feature>